<feature type="transmembrane region" description="Helical" evidence="8">
    <location>
        <begin position="226"/>
        <end position="253"/>
    </location>
</feature>
<gene>
    <name evidence="10" type="primary">xrtE</name>
    <name evidence="10" type="ORF">PVT68_05655</name>
</gene>
<dbReference type="NCBIfam" id="TIGR04178">
    <property type="entry name" value="exo_archaeo"/>
    <property type="match status" value="1"/>
</dbReference>
<name>A0ABY8NH93_9GAMM</name>
<dbReference type="InterPro" id="IPR014346">
    <property type="entry name" value="Prenyl_protease-related"/>
</dbReference>
<feature type="transmembrane region" description="Helical" evidence="8">
    <location>
        <begin position="98"/>
        <end position="118"/>
    </location>
</feature>
<evidence type="ECO:0000256" key="3">
    <source>
        <dbReference type="ARBA" id="ARBA00022670"/>
    </source>
</evidence>
<feature type="transmembrane region" description="Helical" evidence="8">
    <location>
        <begin position="535"/>
        <end position="554"/>
    </location>
</feature>
<evidence type="ECO:0000256" key="2">
    <source>
        <dbReference type="ARBA" id="ARBA00022475"/>
    </source>
</evidence>
<dbReference type="Pfam" id="PF02517">
    <property type="entry name" value="Rce1-like"/>
    <property type="match status" value="1"/>
</dbReference>
<dbReference type="EMBL" id="CP118605">
    <property type="protein sequence ID" value="WGL17779.1"/>
    <property type="molecule type" value="Genomic_DNA"/>
</dbReference>
<keyword evidence="5 10" id="KW-0378">Hydrolase</keyword>
<dbReference type="GO" id="GO:0016787">
    <property type="term" value="F:hydrolase activity"/>
    <property type="evidence" value="ECO:0007669"/>
    <property type="project" value="UniProtKB-KW"/>
</dbReference>
<keyword evidence="4 8" id="KW-0812">Transmembrane</keyword>
<evidence type="ECO:0000256" key="1">
    <source>
        <dbReference type="ARBA" id="ARBA00004651"/>
    </source>
</evidence>
<feature type="transmembrane region" description="Helical" evidence="8">
    <location>
        <begin position="409"/>
        <end position="427"/>
    </location>
</feature>
<evidence type="ECO:0000256" key="5">
    <source>
        <dbReference type="ARBA" id="ARBA00022801"/>
    </source>
</evidence>
<dbReference type="Proteomes" id="UP001236500">
    <property type="component" value="Chromosome"/>
</dbReference>
<sequence>MDNFARERLYLPIHPRAVLQAGIALLLVLQLLYISQRFDAYTLVMDGAAQGWRISFGYMGQVAKIAVLFLVILCVLLQRELRTLWKIIQFEANVKRAGIYFLPQILSYWFFLQSSAVIFDDASDGNQAALSEFLLWCVELSACLLCWTLMSAPIRFWLEILARYRKRVLAAALISVIVWLFTAWANRLWTPLSTLTFLLSSNLLTLFNPELVVVEPGQKILGLGDFIVSVAPACSGYEGIGLITAFLSLYMYINFKEFRFPRAFILFPLGISIIWLLNVVRITALVALGYHWSADVAIGGFHSQAGWIAFIVTSLALLWFAGRWSFVAKPNAGNSGMVQLGSPVSRSPDNSEQAVATLMPLIVLLGTVLVTSAISSEFVWLYPLRVIAVLLALIWVFPTLRLVPYRPNLLAFGCGIGVALIWIVMLFNSAPQTDRIFTENLLDAPVLWSGLWLLFRFLGAVIAVPIAEELAFRGYLLCKLSRSSSYTRGRLALSGVAVLVSSLTFGAMHDAWVAGTVAGLVYAFVRLRSQHIGDAITAHAVTNLVVFLFAAYSGQWSMI</sequence>
<dbReference type="InterPro" id="IPR019127">
    <property type="entry name" value="Exosortase"/>
</dbReference>
<reference evidence="10 11" key="1">
    <citation type="submission" date="2023-02" db="EMBL/GenBank/DDBJ databases">
        <title>Description and genomic characterization of Microbulbifer bruguierae sp. nov., isolated from the sediment of mangrove plant Bruguiera sexangula.</title>
        <authorList>
            <person name="Long M."/>
        </authorList>
    </citation>
    <scope>NUCLEOTIDE SEQUENCE [LARGE SCALE GENOMIC DNA]</scope>
    <source>
        <strain evidence="10 11">H12</strain>
    </source>
</reference>
<dbReference type="NCBIfam" id="TIGR03008">
    <property type="entry name" value="pepcterm_CAAX"/>
    <property type="match status" value="1"/>
</dbReference>
<feature type="transmembrane region" description="Helical" evidence="8">
    <location>
        <begin position="488"/>
        <end position="505"/>
    </location>
</feature>
<keyword evidence="11" id="KW-1185">Reference proteome</keyword>
<feature type="transmembrane region" description="Helical" evidence="8">
    <location>
        <begin position="17"/>
        <end position="36"/>
    </location>
</feature>
<comment type="subcellular location">
    <subcellularLocation>
        <location evidence="1">Cell membrane</location>
        <topology evidence="1">Multi-pass membrane protein</topology>
    </subcellularLocation>
</comment>
<organism evidence="10 11">
    <name type="scientific">Microbulbifer bruguierae</name>
    <dbReference type="NCBI Taxonomy" id="3029061"/>
    <lineage>
        <taxon>Bacteria</taxon>
        <taxon>Pseudomonadati</taxon>
        <taxon>Pseudomonadota</taxon>
        <taxon>Gammaproteobacteria</taxon>
        <taxon>Cellvibrionales</taxon>
        <taxon>Microbulbiferaceae</taxon>
        <taxon>Microbulbifer</taxon>
    </lineage>
</organism>
<dbReference type="RefSeq" id="WP_280321683.1">
    <property type="nucleotide sequence ID" value="NZ_CP118605.1"/>
</dbReference>
<feature type="transmembrane region" description="Helical" evidence="8">
    <location>
        <begin position="168"/>
        <end position="185"/>
    </location>
</feature>
<keyword evidence="3" id="KW-0645">Protease</keyword>
<feature type="domain" description="CAAX prenyl protease 2/Lysostaphin resistance protein A-like" evidence="9">
    <location>
        <begin position="452"/>
        <end position="545"/>
    </location>
</feature>
<feature type="transmembrane region" description="Helical" evidence="8">
    <location>
        <begin position="447"/>
        <end position="467"/>
    </location>
</feature>
<protein>
    <submittedName>
        <fullName evidence="10">Exosortase E/protease, VPEID-CTERM system</fullName>
        <ecNumber evidence="10">3.4.22.-</ecNumber>
    </submittedName>
</protein>
<evidence type="ECO:0000256" key="6">
    <source>
        <dbReference type="ARBA" id="ARBA00022989"/>
    </source>
</evidence>
<evidence type="ECO:0000256" key="7">
    <source>
        <dbReference type="ARBA" id="ARBA00023136"/>
    </source>
</evidence>
<keyword evidence="7 8" id="KW-0472">Membrane</keyword>
<keyword evidence="2" id="KW-1003">Cell membrane</keyword>
<evidence type="ECO:0000256" key="4">
    <source>
        <dbReference type="ARBA" id="ARBA00022692"/>
    </source>
</evidence>
<dbReference type="NCBIfam" id="TIGR04162">
    <property type="entry name" value="exo_VPEID"/>
    <property type="match status" value="1"/>
</dbReference>
<feature type="transmembrane region" description="Helical" evidence="8">
    <location>
        <begin position="380"/>
        <end position="397"/>
    </location>
</feature>
<dbReference type="Pfam" id="PF09721">
    <property type="entry name" value="Exosortase_EpsH"/>
    <property type="match status" value="1"/>
</dbReference>
<feature type="transmembrane region" description="Helical" evidence="8">
    <location>
        <begin position="56"/>
        <end position="77"/>
    </location>
</feature>
<feature type="transmembrane region" description="Helical" evidence="8">
    <location>
        <begin position="304"/>
        <end position="321"/>
    </location>
</feature>
<dbReference type="InterPro" id="IPR026420">
    <property type="entry name" value="Exo_VPEID"/>
</dbReference>
<feature type="transmembrane region" description="Helical" evidence="8">
    <location>
        <begin position="133"/>
        <end position="156"/>
    </location>
</feature>
<feature type="transmembrane region" description="Helical" evidence="8">
    <location>
        <begin position="265"/>
        <end position="292"/>
    </location>
</feature>
<keyword evidence="6 8" id="KW-1133">Transmembrane helix</keyword>
<dbReference type="InterPro" id="IPR026392">
    <property type="entry name" value="Exo/Archaeosortase_dom"/>
</dbReference>
<evidence type="ECO:0000313" key="11">
    <source>
        <dbReference type="Proteomes" id="UP001236500"/>
    </source>
</evidence>
<accession>A0ABY8NH93</accession>
<feature type="transmembrane region" description="Helical" evidence="8">
    <location>
        <begin position="354"/>
        <end position="374"/>
    </location>
</feature>
<evidence type="ECO:0000259" key="9">
    <source>
        <dbReference type="Pfam" id="PF02517"/>
    </source>
</evidence>
<evidence type="ECO:0000313" key="10">
    <source>
        <dbReference type="EMBL" id="WGL17779.1"/>
    </source>
</evidence>
<dbReference type="InterPro" id="IPR003675">
    <property type="entry name" value="Rce1/LyrA-like_dom"/>
</dbReference>
<dbReference type="EC" id="3.4.22.-" evidence="10"/>
<evidence type="ECO:0000256" key="8">
    <source>
        <dbReference type="SAM" id="Phobius"/>
    </source>
</evidence>
<proteinExistence type="predicted"/>